<keyword evidence="3" id="KW-1185">Reference proteome</keyword>
<feature type="transmembrane region" description="Helical" evidence="1">
    <location>
        <begin position="180"/>
        <end position="199"/>
    </location>
</feature>
<dbReference type="AlphaFoldDB" id="T1GKK9"/>
<keyword evidence="1" id="KW-0812">Transmembrane</keyword>
<name>T1GKK9_MEGSC</name>
<dbReference type="STRING" id="36166.T1GKK9"/>
<keyword evidence="1" id="KW-0472">Membrane</keyword>
<protein>
    <submittedName>
        <fullName evidence="2">Uncharacterized protein</fullName>
    </submittedName>
</protein>
<dbReference type="HOGENOM" id="CLU_1241374_0_0_1"/>
<dbReference type="EnsemblMetazoa" id="MESCA004035-RA">
    <property type="protein sequence ID" value="MESCA004035-PA"/>
    <property type="gene ID" value="MESCA004035"/>
</dbReference>
<reference evidence="2" key="2">
    <citation type="submission" date="2015-06" db="UniProtKB">
        <authorList>
            <consortium name="EnsemblMetazoa"/>
        </authorList>
    </citation>
    <scope>IDENTIFICATION</scope>
</reference>
<accession>T1GKK9</accession>
<dbReference type="Proteomes" id="UP000015102">
    <property type="component" value="Unassembled WGS sequence"/>
</dbReference>
<proteinExistence type="predicted"/>
<organism evidence="2 3">
    <name type="scientific">Megaselia scalaris</name>
    <name type="common">Humpbacked fly</name>
    <name type="synonym">Phora scalaris</name>
    <dbReference type="NCBI Taxonomy" id="36166"/>
    <lineage>
        <taxon>Eukaryota</taxon>
        <taxon>Metazoa</taxon>
        <taxon>Ecdysozoa</taxon>
        <taxon>Arthropoda</taxon>
        <taxon>Hexapoda</taxon>
        <taxon>Insecta</taxon>
        <taxon>Pterygota</taxon>
        <taxon>Neoptera</taxon>
        <taxon>Endopterygota</taxon>
        <taxon>Diptera</taxon>
        <taxon>Brachycera</taxon>
        <taxon>Muscomorpha</taxon>
        <taxon>Platypezoidea</taxon>
        <taxon>Phoridae</taxon>
        <taxon>Megaseliini</taxon>
        <taxon>Megaselia</taxon>
    </lineage>
</organism>
<reference evidence="3" key="1">
    <citation type="submission" date="2013-02" db="EMBL/GenBank/DDBJ databases">
        <authorList>
            <person name="Hughes D."/>
        </authorList>
    </citation>
    <scope>NUCLEOTIDE SEQUENCE</scope>
    <source>
        <strain>Durham</strain>
        <strain evidence="3">NC isolate 2 -- Noor lab</strain>
    </source>
</reference>
<sequence length="223" mass="26994">MFLFGFIIWNLYNSKLSSYLTTPSLGKHLKTVEEIREANLTLWSDIYRKIQRNFTVYLKKFYPKIYDYEQVTFKGQFNYRIEKPEFYKHLYEFDTSQGYLINEMKWNFISHSQKLLNRKLFSFSDVCPRYAFLYPFNLRNGHKFLQEILTSFTLKVIEAGLDLAWEEMSNKSFEILGFKYFETVWWILIVGIILSILTFEINAPTEDDTDEVKYWFYEQLDKA</sequence>
<evidence type="ECO:0000313" key="2">
    <source>
        <dbReference type="EnsemblMetazoa" id="MESCA004035-PA"/>
    </source>
</evidence>
<keyword evidence="1" id="KW-1133">Transmembrane helix</keyword>
<evidence type="ECO:0000256" key="1">
    <source>
        <dbReference type="SAM" id="Phobius"/>
    </source>
</evidence>
<dbReference type="EMBL" id="CAQQ02027736">
    <property type="status" value="NOT_ANNOTATED_CDS"/>
    <property type="molecule type" value="Genomic_DNA"/>
</dbReference>
<evidence type="ECO:0000313" key="3">
    <source>
        <dbReference type="Proteomes" id="UP000015102"/>
    </source>
</evidence>